<keyword evidence="7" id="KW-0520">NAD</keyword>
<evidence type="ECO:0000256" key="9">
    <source>
        <dbReference type="ARBA" id="ARBA00049433"/>
    </source>
</evidence>
<name>A0AAI8YDL7_9PEZI</name>
<dbReference type="InterPro" id="IPR001433">
    <property type="entry name" value="OxRdtase_FAD/NAD-bd"/>
</dbReference>
<evidence type="ECO:0000256" key="4">
    <source>
        <dbReference type="ARBA" id="ARBA00022617"/>
    </source>
</evidence>
<dbReference type="SUPFAM" id="SSF46458">
    <property type="entry name" value="Globin-like"/>
    <property type="match status" value="1"/>
</dbReference>
<dbReference type="PROSITE" id="PS51384">
    <property type="entry name" value="FAD_FR"/>
    <property type="match status" value="1"/>
</dbReference>
<feature type="region of interest" description="Disordered" evidence="10">
    <location>
        <begin position="218"/>
        <end position="268"/>
    </location>
</feature>
<feature type="domain" description="Globin" evidence="11">
    <location>
        <begin position="2"/>
        <end position="139"/>
    </location>
</feature>
<sequence length="447" mass="50098">MALSRQEAELVKETIPALRHHGEHISTVFYKTMLREHPELNNYFNTVNMQNGKQPRALTALILAFASNIVNISELGPKMERVAQKHASLNIQPGHYEIVGKYLLRAFSAVLGPAMTADVKQAWQKAYWQMAKMLTGREVQIYRDFAGWTGWRKFRIFSKNAETKDGDIVSLSLRPVDSRPLPTFMPGQYVTMRLRLPDLKYTNLRQYSLSSAPRPDQYRVTVKRDMGTDRDFTTESPRSSMADDDDPPKSSAASSASDSSIGSIRPHKPGLVSNTLIDEFKVGDLVELTHPAGEFFLDTADPSTTPLVLISAGVCASPLFSILDTVTSMKVNRPVSWIQGSRHDAPFQQQVEAIAAAHPNVRTKFFRSRLADSDVLSYTSTFKDDFQALLPADLCLDSSLAQYYICGPEKFMLEISALLQKYGVDTARVRFELHSVGYFEVKSKNMA</sequence>
<feature type="domain" description="FAD-binding FR-type" evidence="12">
    <location>
        <begin position="149"/>
        <end position="298"/>
    </location>
</feature>
<dbReference type="Gene3D" id="2.40.30.10">
    <property type="entry name" value="Translation factors"/>
    <property type="match status" value="1"/>
</dbReference>
<dbReference type="GO" id="GO:0046210">
    <property type="term" value="P:nitric oxide catabolic process"/>
    <property type="evidence" value="ECO:0007669"/>
    <property type="project" value="TreeGrafter"/>
</dbReference>
<dbReference type="InterPro" id="IPR009050">
    <property type="entry name" value="Globin-like_sf"/>
</dbReference>
<keyword evidence="3" id="KW-0216">Detoxification</keyword>
<dbReference type="EMBL" id="CAUWAG010000006">
    <property type="protein sequence ID" value="CAJ2503401.1"/>
    <property type="molecule type" value="Genomic_DNA"/>
</dbReference>
<dbReference type="AlphaFoldDB" id="A0AAI8YDL7"/>
<dbReference type="PANTHER" id="PTHR43396">
    <property type="entry name" value="FLAVOHEMOPROTEIN"/>
    <property type="match status" value="1"/>
</dbReference>
<comment type="caution">
    <text evidence="13">The sequence shown here is derived from an EMBL/GenBank/DDBJ whole genome shotgun (WGS) entry which is preliminary data.</text>
</comment>
<dbReference type="SUPFAM" id="SSF52343">
    <property type="entry name" value="Ferredoxin reductase-like, C-terminal NADP-linked domain"/>
    <property type="match status" value="1"/>
</dbReference>
<dbReference type="GO" id="GO:0019825">
    <property type="term" value="F:oxygen binding"/>
    <property type="evidence" value="ECO:0007669"/>
    <property type="project" value="InterPro"/>
</dbReference>
<dbReference type="PROSITE" id="PS01033">
    <property type="entry name" value="GLOBIN"/>
    <property type="match status" value="1"/>
</dbReference>
<dbReference type="EC" id="1.14.12.17" evidence="2"/>
<dbReference type="Pfam" id="PF00175">
    <property type="entry name" value="NAD_binding_1"/>
    <property type="match status" value="1"/>
</dbReference>
<evidence type="ECO:0000256" key="5">
    <source>
        <dbReference type="ARBA" id="ARBA00022723"/>
    </source>
</evidence>
<dbReference type="GO" id="GO:0046872">
    <property type="term" value="F:metal ion binding"/>
    <property type="evidence" value="ECO:0007669"/>
    <property type="project" value="UniProtKB-KW"/>
</dbReference>
<dbReference type="InterPro" id="IPR017938">
    <property type="entry name" value="Riboflavin_synthase-like_b-brl"/>
</dbReference>
<dbReference type="CDD" id="cd08922">
    <property type="entry name" value="FHb-globin"/>
    <property type="match status" value="1"/>
</dbReference>
<dbReference type="Gene3D" id="3.40.50.80">
    <property type="entry name" value="Nucleotide-binding domain of ferredoxin-NADP reductase (FNR) module"/>
    <property type="match status" value="1"/>
</dbReference>
<dbReference type="SUPFAM" id="SSF63380">
    <property type="entry name" value="Riboflavin synthase domain-like"/>
    <property type="match status" value="1"/>
</dbReference>
<accession>A0AAI8YDL7</accession>
<dbReference type="InterPro" id="IPR000971">
    <property type="entry name" value="Globin"/>
</dbReference>
<evidence type="ECO:0000256" key="6">
    <source>
        <dbReference type="ARBA" id="ARBA00023004"/>
    </source>
</evidence>
<dbReference type="InterPro" id="IPR012292">
    <property type="entry name" value="Globin/Proto"/>
</dbReference>
<evidence type="ECO:0000313" key="14">
    <source>
        <dbReference type="Proteomes" id="UP001295740"/>
    </source>
</evidence>
<dbReference type="InterPro" id="IPR017927">
    <property type="entry name" value="FAD-bd_FR_type"/>
</dbReference>
<dbReference type="PANTHER" id="PTHR43396:SF3">
    <property type="entry name" value="FLAVOHEMOPROTEIN"/>
    <property type="match status" value="1"/>
</dbReference>
<evidence type="ECO:0000259" key="11">
    <source>
        <dbReference type="PROSITE" id="PS01033"/>
    </source>
</evidence>
<feature type="compositionally biased region" description="Low complexity" evidence="10">
    <location>
        <begin position="249"/>
        <end position="260"/>
    </location>
</feature>
<dbReference type="FunFam" id="1.10.490.10:FF:000003">
    <property type="entry name" value="Flavohemoprotein"/>
    <property type="match status" value="1"/>
</dbReference>
<dbReference type="Pfam" id="PF00042">
    <property type="entry name" value="Globin"/>
    <property type="match status" value="1"/>
</dbReference>
<evidence type="ECO:0000256" key="3">
    <source>
        <dbReference type="ARBA" id="ARBA00022575"/>
    </source>
</evidence>
<dbReference type="Gene3D" id="1.10.490.10">
    <property type="entry name" value="Globins"/>
    <property type="match status" value="1"/>
</dbReference>
<comment type="catalytic activity">
    <reaction evidence="9">
        <text>2 nitric oxide + NADPH + 2 O2 = 2 nitrate + NADP(+) + H(+)</text>
        <dbReference type="Rhea" id="RHEA:19465"/>
        <dbReference type="ChEBI" id="CHEBI:15378"/>
        <dbReference type="ChEBI" id="CHEBI:15379"/>
        <dbReference type="ChEBI" id="CHEBI:16480"/>
        <dbReference type="ChEBI" id="CHEBI:17632"/>
        <dbReference type="ChEBI" id="CHEBI:57783"/>
        <dbReference type="ChEBI" id="CHEBI:58349"/>
        <dbReference type="EC" id="1.14.12.17"/>
    </reaction>
</comment>
<dbReference type="GO" id="GO:0009636">
    <property type="term" value="P:response to toxic substance"/>
    <property type="evidence" value="ECO:0007669"/>
    <property type="project" value="UniProtKB-KW"/>
</dbReference>
<gene>
    <name evidence="13" type="ORF">KHLLAP_LOCUS3869</name>
</gene>
<keyword evidence="4" id="KW-0349">Heme</keyword>
<protein>
    <recommendedName>
        <fullName evidence="2">nitric oxide dioxygenase</fullName>
        <ecNumber evidence="2">1.14.12.17</ecNumber>
    </recommendedName>
</protein>
<dbReference type="GO" id="GO:0020037">
    <property type="term" value="F:heme binding"/>
    <property type="evidence" value="ECO:0007669"/>
    <property type="project" value="InterPro"/>
</dbReference>
<evidence type="ECO:0000256" key="7">
    <source>
        <dbReference type="ARBA" id="ARBA00023027"/>
    </source>
</evidence>
<dbReference type="GO" id="GO:0071949">
    <property type="term" value="F:FAD binding"/>
    <property type="evidence" value="ECO:0007669"/>
    <property type="project" value="TreeGrafter"/>
</dbReference>
<dbReference type="GO" id="GO:0071500">
    <property type="term" value="P:cellular response to nitrosative stress"/>
    <property type="evidence" value="ECO:0007669"/>
    <property type="project" value="TreeGrafter"/>
</dbReference>
<dbReference type="Proteomes" id="UP001295740">
    <property type="component" value="Unassembled WGS sequence"/>
</dbReference>
<comment type="catalytic activity">
    <reaction evidence="8">
        <text>2 nitric oxide + NADH + 2 O2 = 2 nitrate + NAD(+) + H(+)</text>
        <dbReference type="Rhea" id="RHEA:19469"/>
        <dbReference type="ChEBI" id="CHEBI:15378"/>
        <dbReference type="ChEBI" id="CHEBI:15379"/>
        <dbReference type="ChEBI" id="CHEBI:16480"/>
        <dbReference type="ChEBI" id="CHEBI:17632"/>
        <dbReference type="ChEBI" id="CHEBI:57540"/>
        <dbReference type="ChEBI" id="CHEBI:57945"/>
        <dbReference type="EC" id="1.14.12.17"/>
    </reaction>
</comment>
<feature type="compositionally biased region" description="Basic and acidic residues" evidence="10">
    <location>
        <begin position="222"/>
        <end position="233"/>
    </location>
</feature>
<keyword evidence="5" id="KW-0479">Metal-binding</keyword>
<evidence type="ECO:0000256" key="10">
    <source>
        <dbReference type="SAM" id="MobiDB-lite"/>
    </source>
</evidence>
<dbReference type="GO" id="GO:0008941">
    <property type="term" value="F:nitric oxide dioxygenase NAD(P)H activity"/>
    <property type="evidence" value="ECO:0007669"/>
    <property type="project" value="UniProtKB-EC"/>
</dbReference>
<evidence type="ECO:0000259" key="12">
    <source>
        <dbReference type="PROSITE" id="PS51384"/>
    </source>
</evidence>
<comment type="similarity">
    <text evidence="1">In the C-terminal section; belongs to the flavoprotein pyridine nucleotide cytochrome reductase family.</text>
</comment>
<dbReference type="CDD" id="cd06184">
    <property type="entry name" value="flavohem_like_fad_nad_binding"/>
    <property type="match status" value="1"/>
</dbReference>
<organism evidence="13 14">
    <name type="scientific">Anthostomella pinea</name>
    <dbReference type="NCBI Taxonomy" id="933095"/>
    <lineage>
        <taxon>Eukaryota</taxon>
        <taxon>Fungi</taxon>
        <taxon>Dikarya</taxon>
        <taxon>Ascomycota</taxon>
        <taxon>Pezizomycotina</taxon>
        <taxon>Sordariomycetes</taxon>
        <taxon>Xylariomycetidae</taxon>
        <taxon>Xylariales</taxon>
        <taxon>Xylariaceae</taxon>
        <taxon>Anthostomella</taxon>
    </lineage>
</organism>
<evidence type="ECO:0000313" key="13">
    <source>
        <dbReference type="EMBL" id="CAJ2503401.1"/>
    </source>
</evidence>
<reference evidence="13" key="1">
    <citation type="submission" date="2023-10" db="EMBL/GenBank/DDBJ databases">
        <authorList>
            <person name="Hackl T."/>
        </authorList>
    </citation>
    <scope>NUCLEOTIDE SEQUENCE</scope>
</reference>
<evidence type="ECO:0000256" key="1">
    <source>
        <dbReference type="ARBA" id="ARBA00006401"/>
    </source>
</evidence>
<evidence type="ECO:0000256" key="8">
    <source>
        <dbReference type="ARBA" id="ARBA00048649"/>
    </source>
</evidence>
<evidence type="ECO:0000256" key="2">
    <source>
        <dbReference type="ARBA" id="ARBA00012229"/>
    </source>
</evidence>
<dbReference type="InterPro" id="IPR039261">
    <property type="entry name" value="FNR_nucleotide-bd"/>
</dbReference>
<keyword evidence="14" id="KW-1185">Reference proteome</keyword>
<proteinExistence type="inferred from homology"/>
<keyword evidence="6" id="KW-0408">Iron</keyword>